<dbReference type="GO" id="GO:0019344">
    <property type="term" value="P:cysteine biosynthetic process"/>
    <property type="evidence" value="ECO:0007669"/>
    <property type="project" value="UniProtKB-KW"/>
</dbReference>
<evidence type="ECO:0000256" key="2">
    <source>
        <dbReference type="ARBA" id="ARBA00022605"/>
    </source>
</evidence>
<dbReference type="Proteomes" id="UP001069090">
    <property type="component" value="Unassembled WGS sequence"/>
</dbReference>
<dbReference type="Gene3D" id="3.40.50.360">
    <property type="match status" value="1"/>
</dbReference>
<feature type="binding site" evidence="12">
    <location>
        <position position="614"/>
    </location>
    <ligand>
        <name>FAD</name>
        <dbReference type="ChEBI" id="CHEBI:57692"/>
    </ligand>
</feature>
<name>A0A9J6RL54_9GAMM</name>
<dbReference type="InterPro" id="IPR003097">
    <property type="entry name" value="CysJ-like_FAD-binding"/>
</dbReference>
<evidence type="ECO:0000256" key="1">
    <source>
        <dbReference type="ARBA" id="ARBA00022448"/>
    </source>
</evidence>
<dbReference type="PIRSF" id="PIRSF000207">
    <property type="entry name" value="SiR-FP_CysJ"/>
    <property type="match status" value="1"/>
</dbReference>
<dbReference type="Pfam" id="PF00258">
    <property type="entry name" value="Flavodoxin_1"/>
    <property type="match status" value="1"/>
</dbReference>
<dbReference type="Pfam" id="PF00667">
    <property type="entry name" value="FAD_binding_1"/>
    <property type="match status" value="1"/>
</dbReference>
<protein>
    <recommendedName>
        <fullName evidence="11">Sulfite reductase [NADPH] flavoprotein alpha-component</fullName>
        <shortName evidence="11">SiR-FP</shortName>
        <ecNumber evidence="11">1.8.1.2</ecNumber>
    </recommendedName>
</protein>
<feature type="binding site" evidence="12">
    <location>
        <begin position="164"/>
        <end position="173"/>
    </location>
    <ligand>
        <name>FMN</name>
        <dbReference type="ChEBI" id="CHEBI:58210"/>
    </ligand>
</feature>
<dbReference type="InterPro" id="IPR029039">
    <property type="entry name" value="Flavoprotein-like_sf"/>
</dbReference>
<comment type="pathway">
    <text evidence="11">Sulfur metabolism; hydrogen sulfide biosynthesis; hydrogen sulfide from sulfite (NADPH route): step 1/1.</text>
</comment>
<dbReference type="CDD" id="cd06199">
    <property type="entry name" value="SiR"/>
    <property type="match status" value="1"/>
</dbReference>
<comment type="cofactor">
    <cofactor evidence="11 12">
        <name>FMN</name>
        <dbReference type="ChEBI" id="CHEBI:58210"/>
    </cofactor>
    <text evidence="11 12">Binds 1 FMN per subunit.</text>
</comment>
<evidence type="ECO:0000259" key="13">
    <source>
        <dbReference type="PROSITE" id="PS50902"/>
    </source>
</evidence>
<feature type="binding site" evidence="12">
    <location>
        <begin position="81"/>
        <end position="86"/>
    </location>
    <ligand>
        <name>FMN</name>
        <dbReference type="ChEBI" id="CHEBI:58210"/>
    </ligand>
</feature>
<keyword evidence="1 11" id="KW-0813">Transport</keyword>
<evidence type="ECO:0000256" key="11">
    <source>
        <dbReference type="PIRNR" id="PIRNR000207"/>
    </source>
</evidence>
<keyword evidence="7 11" id="KW-0249">Electron transport</keyword>
<dbReference type="GO" id="GO:0010181">
    <property type="term" value="F:FMN binding"/>
    <property type="evidence" value="ECO:0007669"/>
    <property type="project" value="InterPro"/>
</dbReference>
<organism evidence="15 16">
    <name type="scientific">Dasania phycosphaerae</name>
    <dbReference type="NCBI Taxonomy" id="2950436"/>
    <lineage>
        <taxon>Bacteria</taxon>
        <taxon>Pseudomonadati</taxon>
        <taxon>Pseudomonadota</taxon>
        <taxon>Gammaproteobacteria</taxon>
        <taxon>Cellvibrionales</taxon>
        <taxon>Spongiibacteraceae</taxon>
        <taxon>Dasania</taxon>
    </lineage>
</organism>
<keyword evidence="6 11" id="KW-0521">NADP</keyword>
<evidence type="ECO:0000313" key="15">
    <source>
        <dbReference type="EMBL" id="MCZ0865156.1"/>
    </source>
</evidence>
<gene>
    <name evidence="15" type="ORF">O0V09_08100</name>
</gene>
<accession>A0A9J6RL54</accession>
<keyword evidence="4 11" id="KW-0288">FMN</keyword>
<dbReference type="InterPro" id="IPR017938">
    <property type="entry name" value="Riboflavin_synthase-like_b-brl"/>
</dbReference>
<evidence type="ECO:0000313" key="16">
    <source>
        <dbReference type="Proteomes" id="UP001069090"/>
    </source>
</evidence>
<dbReference type="PRINTS" id="PR00371">
    <property type="entry name" value="FPNCR"/>
</dbReference>
<comment type="catalytic activity">
    <reaction evidence="10 11">
        <text>hydrogen sulfide + 3 NADP(+) + 3 H2O = sulfite + 3 NADPH + 4 H(+)</text>
        <dbReference type="Rhea" id="RHEA:13801"/>
        <dbReference type="ChEBI" id="CHEBI:15377"/>
        <dbReference type="ChEBI" id="CHEBI:15378"/>
        <dbReference type="ChEBI" id="CHEBI:17359"/>
        <dbReference type="ChEBI" id="CHEBI:29919"/>
        <dbReference type="ChEBI" id="CHEBI:57783"/>
        <dbReference type="ChEBI" id="CHEBI:58349"/>
        <dbReference type="EC" id="1.8.1.2"/>
    </reaction>
</comment>
<dbReference type="InterPro" id="IPR008254">
    <property type="entry name" value="Flavodoxin/NO_synth"/>
</dbReference>
<evidence type="ECO:0000256" key="4">
    <source>
        <dbReference type="ARBA" id="ARBA00022643"/>
    </source>
</evidence>
<evidence type="ECO:0000256" key="8">
    <source>
        <dbReference type="ARBA" id="ARBA00023002"/>
    </source>
</evidence>
<dbReference type="InterPro" id="IPR039261">
    <property type="entry name" value="FNR_nucleotide-bd"/>
</dbReference>
<keyword evidence="3 11" id="KW-0285">Flavoprotein</keyword>
<dbReference type="InterPro" id="IPR001094">
    <property type="entry name" value="Flavdoxin-like"/>
</dbReference>
<sequence>MSNEKSAAQLAVAQTGPQGLLSTEQMGRVQGAITDLQPQQLIWLSGYFAGLSGQAMVAGAAAPAASAEAAPGATITVLYGSQTGNARGVAERLHAHLTSKGASAKLVDMEDYNPRHLKSETHLAIVVSTQGEGDPPDSARGFLEFVQGKKAPKLANLSYSVMGLGDSSYEFYCKTGKDFDERLAELGASRIGDRIDADIDYQAETEQWLEQWQNHWQDKLATAGGAATAAAPALSLVTESAYNKFSPFSAEIIDNFPITGSGSEKNIMHVEISLEDSGLSYQPGDALGIWHSNDAALVEEILAVTQLDGDTEITCNKEQKSLRAALLNDRELTLLHPKLVEYLIENSGENDKRLVWKGLAEGERADFLAAIYQRQVVEVLEEMPHGWQAQELFDQLRPLTPRLYSIASSQSAVEEEVHITVREVVEERQGKKRFGGASHYLAALTDDDKAKVFIEPNRHFHLPESTDTPIIMVGAGTGVAPYRGFMQEREAQGAKGENWLFFGNSNARYEFLYQTQWQAWHKSGLLSRIDLAFSRDQAERIYVQDRIRQQGEDIFAWLEKGAHFYVCGDKDAMAKGVEQALIDIIAAHNDKGIEFAKAYLDDLQRKGRYQKDVY</sequence>
<keyword evidence="9 11" id="KW-0198">Cysteine biosynthesis</keyword>
<evidence type="ECO:0000259" key="14">
    <source>
        <dbReference type="PROSITE" id="PS51384"/>
    </source>
</evidence>
<evidence type="ECO:0000256" key="10">
    <source>
        <dbReference type="ARBA" id="ARBA00052219"/>
    </source>
</evidence>
<dbReference type="InterPro" id="IPR001433">
    <property type="entry name" value="OxRdtase_FAD/NAD-bd"/>
</dbReference>
<dbReference type="EMBL" id="JAPTGG010000005">
    <property type="protein sequence ID" value="MCZ0865156.1"/>
    <property type="molecule type" value="Genomic_DNA"/>
</dbReference>
<dbReference type="PROSITE" id="PS50902">
    <property type="entry name" value="FLAVODOXIN_LIKE"/>
    <property type="match status" value="1"/>
</dbReference>
<dbReference type="Gene3D" id="1.20.990.10">
    <property type="entry name" value="NADPH-cytochrome p450 Reductase, Chain A, domain 3"/>
    <property type="match status" value="1"/>
</dbReference>
<comment type="caution">
    <text evidence="15">The sequence shown here is derived from an EMBL/GenBank/DDBJ whole genome shotgun (WGS) entry which is preliminary data.</text>
</comment>
<feature type="binding site" evidence="12">
    <location>
        <begin position="534"/>
        <end position="535"/>
    </location>
    <ligand>
        <name>NADP(+)</name>
        <dbReference type="ChEBI" id="CHEBI:58349"/>
    </ligand>
</feature>
<dbReference type="PANTHER" id="PTHR19384:SF128">
    <property type="entry name" value="NADPH OXIDOREDUCTASE A"/>
    <property type="match status" value="1"/>
</dbReference>
<feature type="domain" description="Flavodoxin-like" evidence="13">
    <location>
        <begin position="75"/>
        <end position="217"/>
    </location>
</feature>
<feature type="binding site" evidence="12">
    <location>
        <position position="333"/>
    </location>
    <ligand>
        <name>FAD</name>
        <dbReference type="ChEBI" id="CHEBI:57692"/>
    </ligand>
</feature>
<dbReference type="GO" id="GO:0005829">
    <property type="term" value="C:cytosol"/>
    <property type="evidence" value="ECO:0007669"/>
    <property type="project" value="TreeGrafter"/>
</dbReference>
<evidence type="ECO:0000256" key="9">
    <source>
        <dbReference type="ARBA" id="ARBA00023192"/>
    </source>
</evidence>
<dbReference type="Gene3D" id="3.40.50.80">
    <property type="entry name" value="Nucleotide-binding domain of ferredoxin-NADP reductase (FNR) module"/>
    <property type="match status" value="1"/>
</dbReference>
<dbReference type="AlphaFoldDB" id="A0A9J6RL54"/>
<evidence type="ECO:0000256" key="7">
    <source>
        <dbReference type="ARBA" id="ARBA00022982"/>
    </source>
</evidence>
<dbReference type="GO" id="GO:0050660">
    <property type="term" value="F:flavin adenine dinucleotide binding"/>
    <property type="evidence" value="ECO:0007669"/>
    <property type="project" value="InterPro"/>
</dbReference>
<dbReference type="Pfam" id="PF00175">
    <property type="entry name" value="NAD_binding_1"/>
    <property type="match status" value="1"/>
</dbReference>
<dbReference type="NCBIfam" id="TIGR01931">
    <property type="entry name" value="cysJ"/>
    <property type="match status" value="1"/>
</dbReference>
<comment type="subunit">
    <text evidence="11">Alpha(8)-beta(8). The alpha component is a flavoprotein, the beta component is a hemoprotein.</text>
</comment>
<dbReference type="EC" id="1.8.1.2" evidence="11"/>
<dbReference type="PANTHER" id="PTHR19384">
    <property type="entry name" value="NITRIC OXIDE SYNTHASE-RELATED"/>
    <property type="match status" value="1"/>
</dbReference>
<reference evidence="15 16" key="1">
    <citation type="submission" date="2022-12" db="EMBL/GenBank/DDBJ databases">
        <title>Dasania phycosphaerae sp. nov., isolated from particulate material of the south coast of Korea.</title>
        <authorList>
            <person name="Jiang Y."/>
        </authorList>
    </citation>
    <scope>NUCLEOTIDE SEQUENCE [LARGE SCALE GENOMIC DNA]</scope>
    <source>
        <strain evidence="15 16">GY-19</strain>
    </source>
</reference>
<dbReference type="SUPFAM" id="SSF63380">
    <property type="entry name" value="Riboflavin synthase domain-like"/>
    <property type="match status" value="1"/>
</dbReference>
<feature type="binding site" evidence="12">
    <location>
        <begin position="435"/>
        <end position="438"/>
    </location>
    <ligand>
        <name>FAD</name>
        <dbReference type="ChEBI" id="CHEBI:57692"/>
    </ligand>
</feature>
<dbReference type="PROSITE" id="PS51384">
    <property type="entry name" value="FAD_FR"/>
    <property type="match status" value="1"/>
</dbReference>
<keyword evidence="8 11" id="KW-0560">Oxidoreductase</keyword>
<dbReference type="InterPro" id="IPR023173">
    <property type="entry name" value="NADPH_Cyt_P450_Rdtase_alpha"/>
</dbReference>
<evidence type="ECO:0000256" key="12">
    <source>
        <dbReference type="PIRSR" id="PIRSR000207-1"/>
    </source>
</evidence>
<keyword evidence="2 11" id="KW-0028">Amino-acid biosynthesis</keyword>
<comment type="function">
    <text evidence="11">Component of the sulfite reductase complex that catalyzes the 6-electron reduction of sulfite to sulfide. This is one of several activities required for the biosynthesis of L-cysteine from sulfate. The flavoprotein component catalyzes the electron flow from NADPH -&gt; FAD -&gt; FMN to the hemoprotein component.</text>
</comment>
<evidence type="ECO:0000256" key="3">
    <source>
        <dbReference type="ARBA" id="ARBA00022630"/>
    </source>
</evidence>
<proteinExistence type="predicted"/>
<keyword evidence="5 11" id="KW-0274">FAD</keyword>
<dbReference type="SUPFAM" id="SSF52343">
    <property type="entry name" value="Ferredoxin reductase-like, C-terminal NADP-linked domain"/>
    <property type="match status" value="1"/>
</dbReference>
<feature type="domain" description="FAD-binding FR-type" evidence="14">
    <location>
        <begin position="245"/>
        <end position="463"/>
    </location>
</feature>
<feature type="binding site" evidence="12">
    <location>
        <begin position="402"/>
        <end position="405"/>
    </location>
    <ligand>
        <name>FAD</name>
        <dbReference type="ChEBI" id="CHEBI:57692"/>
    </ligand>
</feature>
<dbReference type="FunFam" id="3.40.50.80:FF:000001">
    <property type="entry name" value="NADPH--cytochrome P450 reductase 1"/>
    <property type="match status" value="1"/>
</dbReference>
<dbReference type="SUPFAM" id="SSF52218">
    <property type="entry name" value="Flavoproteins"/>
    <property type="match status" value="1"/>
</dbReference>
<dbReference type="RefSeq" id="WP_258331306.1">
    <property type="nucleotide sequence ID" value="NZ_JAPTGG010000005.1"/>
</dbReference>
<keyword evidence="16" id="KW-1185">Reference proteome</keyword>
<dbReference type="PRINTS" id="PR00369">
    <property type="entry name" value="FLAVODOXIN"/>
</dbReference>
<dbReference type="InterPro" id="IPR010199">
    <property type="entry name" value="CysJ"/>
</dbReference>
<dbReference type="InterPro" id="IPR017927">
    <property type="entry name" value="FAD-bd_FR_type"/>
</dbReference>
<comment type="cofactor">
    <cofactor evidence="11 12">
        <name>FAD</name>
        <dbReference type="ChEBI" id="CHEBI:57692"/>
    </cofactor>
    <text evidence="11 12">Binds 1 FAD per subunit.</text>
</comment>
<dbReference type="Gene3D" id="2.40.30.10">
    <property type="entry name" value="Translation factors"/>
    <property type="match status" value="1"/>
</dbReference>
<evidence type="ECO:0000256" key="5">
    <source>
        <dbReference type="ARBA" id="ARBA00022827"/>
    </source>
</evidence>
<dbReference type="InterPro" id="IPR001709">
    <property type="entry name" value="Flavoprot_Pyr_Nucl_cyt_Rdtase"/>
</dbReference>
<feature type="binding site" evidence="12">
    <location>
        <begin position="128"/>
        <end position="131"/>
    </location>
    <ligand>
        <name>FMN</name>
        <dbReference type="ChEBI" id="CHEBI:58210"/>
    </ligand>
</feature>
<evidence type="ECO:0000256" key="6">
    <source>
        <dbReference type="ARBA" id="ARBA00022857"/>
    </source>
</evidence>
<dbReference type="GO" id="GO:0004783">
    <property type="term" value="F:sulfite reductase (NADPH) activity"/>
    <property type="evidence" value="ECO:0007669"/>
    <property type="project" value="UniProtKB-EC"/>
</dbReference>